<protein>
    <submittedName>
        <fullName evidence="1">Uncharacterized protein</fullName>
    </submittedName>
</protein>
<evidence type="ECO:0000313" key="2">
    <source>
        <dbReference type="Proteomes" id="UP001057402"/>
    </source>
</evidence>
<keyword evidence="2" id="KW-1185">Reference proteome</keyword>
<comment type="caution">
    <text evidence="1">The sequence shown here is derived from an EMBL/GenBank/DDBJ whole genome shotgun (WGS) entry which is preliminary data.</text>
</comment>
<dbReference type="EMBL" id="CM042886">
    <property type="protein sequence ID" value="KAI4343141.1"/>
    <property type="molecule type" value="Genomic_DNA"/>
</dbReference>
<name>A0ACB9P6Y8_9MYRT</name>
<organism evidence="1 2">
    <name type="scientific">Melastoma candidum</name>
    <dbReference type="NCBI Taxonomy" id="119954"/>
    <lineage>
        <taxon>Eukaryota</taxon>
        <taxon>Viridiplantae</taxon>
        <taxon>Streptophyta</taxon>
        <taxon>Embryophyta</taxon>
        <taxon>Tracheophyta</taxon>
        <taxon>Spermatophyta</taxon>
        <taxon>Magnoliopsida</taxon>
        <taxon>eudicotyledons</taxon>
        <taxon>Gunneridae</taxon>
        <taxon>Pentapetalae</taxon>
        <taxon>rosids</taxon>
        <taxon>malvids</taxon>
        <taxon>Myrtales</taxon>
        <taxon>Melastomataceae</taxon>
        <taxon>Melastomatoideae</taxon>
        <taxon>Melastomateae</taxon>
        <taxon>Melastoma</taxon>
    </lineage>
</organism>
<evidence type="ECO:0000313" key="1">
    <source>
        <dbReference type="EMBL" id="KAI4343141.1"/>
    </source>
</evidence>
<sequence>MGVPFNLIGRYQESRAYFEGAMTKLRATRERKSAIFDVVLNQMALAGVQLFKIHEAAKLFEEARGILEQESSPCHQDTIGTYSNLAAT</sequence>
<gene>
    <name evidence="1" type="ORF">MLD38_027677</name>
</gene>
<proteinExistence type="predicted"/>
<dbReference type="Proteomes" id="UP001057402">
    <property type="component" value="Chromosome 7"/>
</dbReference>
<reference evidence="2" key="1">
    <citation type="journal article" date="2023" name="Front. Plant Sci.">
        <title>Chromosomal-level genome assembly of Melastoma candidum provides insights into trichome evolution.</title>
        <authorList>
            <person name="Zhong Y."/>
            <person name="Wu W."/>
            <person name="Sun C."/>
            <person name="Zou P."/>
            <person name="Liu Y."/>
            <person name="Dai S."/>
            <person name="Zhou R."/>
        </authorList>
    </citation>
    <scope>NUCLEOTIDE SEQUENCE [LARGE SCALE GENOMIC DNA]</scope>
</reference>
<accession>A0ACB9P6Y8</accession>